<evidence type="ECO:0000256" key="11">
    <source>
        <dbReference type="SAM" id="Phobius"/>
    </source>
</evidence>
<dbReference type="InterPro" id="IPR017452">
    <property type="entry name" value="GPCR_Rhodpsn_7TM"/>
</dbReference>
<keyword evidence="5 10" id="KW-0297">G-protein coupled receptor</keyword>
<evidence type="ECO:0000259" key="12">
    <source>
        <dbReference type="PROSITE" id="PS50262"/>
    </source>
</evidence>
<dbReference type="GO" id="GO:0004930">
    <property type="term" value="F:G protein-coupled receptor activity"/>
    <property type="evidence" value="ECO:0007669"/>
    <property type="project" value="UniProtKB-KW"/>
</dbReference>
<feature type="transmembrane region" description="Helical" evidence="11">
    <location>
        <begin position="257"/>
        <end position="277"/>
    </location>
</feature>
<organism evidence="13 14">
    <name type="scientific">Pocillopora meandrina</name>
    <dbReference type="NCBI Taxonomy" id="46732"/>
    <lineage>
        <taxon>Eukaryota</taxon>
        <taxon>Metazoa</taxon>
        <taxon>Cnidaria</taxon>
        <taxon>Anthozoa</taxon>
        <taxon>Hexacorallia</taxon>
        <taxon>Scleractinia</taxon>
        <taxon>Astrocoeniina</taxon>
        <taxon>Pocilloporidae</taxon>
        <taxon>Pocillopora</taxon>
    </lineage>
</organism>
<dbReference type="GO" id="GO:0005886">
    <property type="term" value="C:plasma membrane"/>
    <property type="evidence" value="ECO:0007669"/>
    <property type="project" value="UniProtKB-SubCell"/>
</dbReference>
<keyword evidence="14" id="KW-1185">Reference proteome</keyword>
<dbReference type="InterPro" id="IPR000276">
    <property type="entry name" value="GPCR_Rhodpsn"/>
</dbReference>
<evidence type="ECO:0000256" key="5">
    <source>
        <dbReference type="ARBA" id="ARBA00023040"/>
    </source>
</evidence>
<feature type="transmembrane region" description="Helical" evidence="11">
    <location>
        <begin position="65"/>
        <end position="89"/>
    </location>
</feature>
<evidence type="ECO:0000256" key="8">
    <source>
        <dbReference type="ARBA" id="ARBA00023180"/>
    </source>
</evidence>
<evidence type="ECO:0000313" key="13">
    <source>
        <dbReference type="EMBL" id="CAH3121395.1"/>
    </source>
</evidence>
<comment type="subcellular location">
    <subcellularLocation>
        <location evidence="1">Cell membrane</location>
        <topology evidence="1">Multi-pass membrane protein</topology>
    </subcellularLocation>
</comment>
<evidence type="ECO:0000256" key="10">
    <source>
        <dbReference type="RuleBase" id="RU000688"/>
    </source>
</evidence>
<keyword evidence="3 10" id="KW-0812">Transmembrane</keyword>
<comment type="caution">
    <text evidence="13">The sequence shown here is derived from an EMBL/GenBank/DDBJ whole genome shotgun (WGS) entry which is preliminary data.</text>
</comment>
<dbReference type="Gene3D" id="1.20.1070.10">
    <property type="entry name" value="Rhodopsin 7-helix transmembrane proteins"/>
    <property type="match status" value="1"/>
</dbReference>
<feature type="transmembrane region" description="Helical" evidence="11">
    <location>
        <begin position="147"/>
        <end position="168"/>
    </location>
</feature>
<evidence type="ECO:0000256" key="3">
    <source>
        <dbReference type="ARBA" id="ARBA00022692"/>
    </source>
</evidence>
<feature type="transmembrane region" description="Helical" evidence="11">
    <location>
        <begin position="180"/>
        <end position="200"/>
    </location>
</feature>
<dbReference type="CDD" id="cd00637">
    <property type="entry name" value="7tm_classA_rhodopsin-like"/>
    <property type="match status" value="1"/>
</dbReference>
<dbReference type="SUPFAM" id="SSF81321">
    <property type="entry name" value="Family A G protein-coupled receptor-like"/>
    <property type="match status" value="1"/>
</dbReference>
<gene>
    <name evidence="13" type="ORF">PMEA_00009202</name>
</gene>
<dbReference type="PROSITE" id="PS00237">
    <property type="entry name" value="G_PROTEIN_RECEP_F1_1"/>
    <property type="match status" value="1"/>
</dbReference>
<dbReference type="PANTHER" id="PTHR24246:SF27">
    <property type="entry name" value="ADENOSINE RECEPTOR, ISOFORM A"/>
    <property type="match status" value="1"/>
</dbReference>
<dbReference type="Pfam" id="PF00001">
    <property type="entry name" value="7tm_1"/>
    <property type="match status" value="1"/>
</dbReference>
<feature type="transmembrane region" description="Helical" evidence="11">
    <location>
        <begin position="28"/>
        <end position="53"/>
    </location>
</feature>
<reference evidence="13 14" key="1">
    <citation type="submission" date="2022-05" db="EMBL/GenBank/DDBJ databases">
        <authorList>
            <consortium name="Genoscope - CEA"/>
            <person name="William W."/>
        </authorList>
    </citation>
    <scope>NUCLEOTIDE SEQUENCE [LARGE SCALE GENOMIC DNA]</scope>
</reference>
<evidence type="ECO:0000256" key="9">
    <source>
        <dbReference type="ARBA" id="ARBA00023224"/>
    </source>
</evidence>
<feature type="transmembrane region" description="Helical" evidence="11">
    <location>
        <begin position="109"/>
        <end position="127"/>
    </location>
</feature>
<keyword evidence="4 11" id="KW-1133">Transmembrane helix</keyword>
<dbReference type="PANTHER" id="PTHR24246">
    <property type="entry name" value="OLFACTORY RECEPTOR AND ADENOSINE RECEPTOR"/>
    <property type="match status" value="1"/>
</dbReference>
<keyword evidence="6 11" id="KW-0472">Membrane</keyword>
<sequence length="341" mass="38894">MENTSWANTTEKIEIRSPTNVLCRLEGIVWSSVFSLLSFFIVVGNLLTIVLFAANKRVRKKKFFLVINMAFADLLFGAFVLPAYSYNIFSTFYQLSTANVNWMITPVKISYTISSGVSLISAALISCERFYAIYRPFRHRRVTVRTYQIFIFISWTPAVALTAVSHVYLKSNNAFSRYVISSYIFAVTCIICGCNMAIWRKVQHGNVISQQKNRDVQNLRLTKTLMFASILNLLCWIPLAIVGSINHESVSTPTRWLFITVTLNSCNAFINPLLYAVRVPEFRKALALSCVRKRAKMNPENIKTRGNHAAVLSQETYLKAYESESNTHALKFHKNFVETKL</sequence>
<dbReference type="PRINTS" id="PR00237">
    <property type="entry name" value="GPCRRHODOPSN"/>
</dbReference>
<feature type="domain" description="G-protein coupled receptors family 1 profile" evidence="12">
    <location>
        <begin position="44"/>
        <end position="275"/>
    </location>
</feature>
<comment type="similarity">
    <text evidence="10">Belongs to the G-protein coupled receptor 1 family.</text>
</comment>
<dbReference type="EMBL" id="CALNXJ010000018">
    <property type="protein sequence ID" value="CAH3121395.1"/>
    <property type="molecule type" value="Genomic_DNA"/>
</dbReference>
<dbReference type="PROSITE" id="PS50262">
    <property type="entry name" value="G_PROTEIN_RECEP_F1_2"/>
    <property type="match status" value="1"/>
</dbReference>
<evidence type="ECO:0000256" key="4">
    <source>
        <dbReference type="ARBA" id="ARBA00022989"/>
    </source>
</evidence>
<keyword evidence="2" id="KW-1003">Cell membrane</keyword>
<keyword evidence="8" id="KW-0325">Glycoprotein</keyword>
<evidence type="ECO:0000256" key="7">
    <source>
        <dbReference type="ARBA" id="ARBA00023170"/>
    </source>
</evidence>
<keyword evidence="7 10" id="KW-0675">Receptor</keyword>
<feature type="transmembrane region" description="Helical" evidence="11">
    <location>
        <begin position="221"/>
        <end position="245"/>
    </location>
</feature>
<accession>A0AAU9WPI1</accession>
<dbReference type="AlphaFoldDB" id="A0AAU9WPI1"/>
<dbReference type="Proteomes" id="UP001159428">
    <property type="component" value="Unassembled WGS sequence"/>
</dbReference>
<evidence type="ECO:0000256" key="1">
    <source>
        <dbReference type="ARBA" id="ARBA00004651"/>
    </source>
</evidence>
<keyword evidence="9 10" id="KW-0807">Transducer</keyword>
<name>A0AAU9WPI1_9CNID</name>
<protein>
    <recommendedName>
        <fullName evidence="12">G-protein coupled receptors family 1 profile domain-containing protein</fullName>
    </recommendedName>
</protein>
<evidence type="ECO:0000313" key="14">
    <source>
        <dbReference type="Proteomes" id="UP001159428"/>
    </source>
</evidence>
<proteinExistence type="inferred from homology"/>
<evidence type="ECO:0000256" key="2">
    <source>
        <dbReference type="ARBA" id="ARBA00022475"/>
    </source>
</evidence>
<evidence type="ECO:0000256" key="6">
    <source>
        <dbReference type="ARBA" id="ARBA00023136"/>
    </source>
</evidence>